<accession>A0A396RU79</accession>
<dbReference type="GO" id="GO:0016020">
    <property type="term" value="C:membrane"/>
    <property type="evidence" value="ECO:0007669"/>
    <property type="project" value="InterPro"/>
</dbReference>
<keyword evidence="3" id="KW-0812">Transmembrane</keyword>
<dbReference type="EMBL" id="QWLV01000002">
    <property type="protein sequence ID" value="RHW17943.1"/>
    <property type="molecule type" value="Genomic_DNA"/>
</dbReference>
<protein>
    <submittedName>
        <fullName evidence="4">CDP-alcohol phosphatidyltransferase family protein</fullName>
    </submittedName>
</protein>
<evidence type="ECO:0000256" key="1">
    <source>
        <dbReference type="ARBA" id="ARBA00022679"/>
    </source>
</evidence>
<dbReference type="InterPro" id="IPR000462">
    <property type="entry name" value="CDP-OH_P_trans"/>
</dbReference>
<feature type="transmembrane region" description="Helical" evidence="3">
    <location>
        <begin position="66"/>
        <end position="84"/>
    </location>
</feature>
<dbReference type="AlphaFoldDB" id="A0A396RU79"/>
<keyword evidence="5" id="KW-1185">Reference proteome</keyword>
<organism evidence="4 5">
    <name type="scientific">Sphingomonas gilva</name>
    <dbReference type="NCBI Taxonomy" id="2305907"/>
    <lineage>
        <taxon>Bacteria</taxon>
        <taxon>Pseudomonadati</taxon>
        <taxon>Pseudomonadota</taxon>
        <taxon>Alphaproteobacteria</taxon>
        <taxon>Sphingomonadales</taxon>
        <taxon>Sphingomonadaceae</taxon>
        <taxon>Sphingomonas</taxon>
    </lineage>
</organism>
<reference evidence="4 5" key="1">
    <citation type="submission" date="2018-08" db="EMBL/GenBank/DDBJ databases">
        <title>The multiple taxonomic identification of Sphingomonas gilva.</title>
        <authorList>
            <person name="Zhu D."/>
            <person name="Zheng S."/>
        </authorList>
    </citation>
    <scope>NUCLEOTIDE SEQUENCE [LARGE SCALE GENOMIC DNA]</scope>
    <source>
        <strain evidence="4 5">ZDH117</strain>
    </source>
</reference>
<comment type="similarity">
    <text evidence="2">Belongs to the CDP-alcohol phosphatidyltransferase class-I family.</text>
</comment>
<keyword evidence="3" id="KW-0472">Membrane</keyword>
<name>A0A396RU79_9SPHN</name>
<dbReference type="OrthoDB" id="9790577at2"/>
<evidence type="ECO:0000313" key="5">
    <source>
        <dbReference type="Proteomes" id="UP000266693"/>
    </source>
</evidence>
<evidence type="ECO:0000256" key="3">
    <source>
        <dbReference type="SAM" id="Phobius"/>
    </source>
</evidence>
<evidence type="ECO:0000256" key="2">
    <source>
        <dbReference type="RuleBase" id="RU003750"/>
    </source>
</evidence>
<dbReference type="GO" id="GO:0008654">
    <property type="term" value="P:phospholipid biosynthetic process"/>
    <property type="evidence" value="ECO:0007669"/>
    <property type="project" value="InterPro"/>
</dbReference>
<dbReference type="InterPro" id="IPR048254">
    <property type="entry name" value="CDP_ALCOHOL_P_TRANSF_CS"/>
</dbReference>
<dbReference type="Pfam" id="PF01066">
    <property type="entry name" value="CDP-OH_P_transf"/>
    <property type="match status" value="1"/>
</dbReference>
<gene>
    <name evidence="4" type="ORF">D1610_05390</name>
</gene>
<dbReference type="Proteomes" id="UP000266693">
    <property type="component" value="Unassembled WGS sequence"/>
</dbReference>
<feature type="transmembrane region" description="Helical" evidence="3">
    <location>
        <begin position="239"/>
        <end position="257"/>
    </location>
</feature>
<feature type="transmembrane region" description="Helical" evidence="3">
    <location>
        <begin position="37"/>
        <end position="60"/>
    </location>
</feature>
<dbReference type="GO" id="GO:0016780">
    <property type="term" value="F:phosphotransferase activity, for other substituted phosphate groups"/>
    <property type="evidence" value="ECO:0007669"/>
    <property type="project" value="InterPro"/>
</dbReference>
<sequence length="277" mass="29996">MASIARDTSRDRRIEDVTNLYLIHPAARALVPVAIRLGISANAVSCIGLAIGAGAAWCFYHWQSPLLATIGFALAIVWLIADGLDGMVARATGTASPLGRVMDGICDHGVFALIYVALALSIGTVEGWLLAVGAGVAHAVQSSLYEAERARFHRRVKGDSGEAKPVRTRNPLERLYDFVAGSLDRAAARFDRALRQRPALAVAYGRRAAPAMKAMALLSANMRVLAIWLACLAGDPQLFWWWEILPLTIIAASTILWHRRVEAMTAGLHIAENQLRP</sequence>
<dbReference type="RefSeq" id="WP_118863134.1">
    <property type="nucleotide sequence ID" value="NZ_QWLV01000002.1"/>
</dbReference>
<proteinExistence type="inferred from homology"/>
<keyword evidence="3" id="KW-1133">Transmembrane helix</keyword>
<keyword evidence="1 2" id="KW-0808">Transferase</keyword>
<evidence type="ECO:0000313" key="4">
    <source>
        <dbReference type="EMBL" id="RHW17943.1"/>
    </source>
</evidence>
<dbReference type="PROSITE" id="PS00379">
    <property type="entry name" value="CDP_ALCOHOL_P_TRANSF"/>
    <property type="match status" value="1"/>
</dbReference>
<dbReference type="Gene3D" id="1.20.120.1760">
    <property type="match status" value="1"/>
</dbReference>
<comment type="caution">
    <text evidence="4">The sequence shown here is derived from an EMBL/GenBank/DDBJ whole genome shotgun (WGS) entry which is preliminary data.</text>
</comment>
<dbReference type="InterPro" id="IPR043130">
    <property type="entry name" value="CDP-OH_PTrfase_TM_dom"/>
</dbReference>
<feature type="transmembrane region" description="Helical" evidence="3">
    <location>
        <begin position="105"/>
        <end position="122"/>
    </location>
</feature>